<dbReference type="EMBL" id="JAENHO010000012">
    <property type="protein sequence ID" value="MBL7259908.1"/>
    <property type="molecule type" value="Genomic_DNA"/>
</dbReference>
<evidence type="ECO:0000313" key="2">
    <source>
        <dbReference type="EMBL" id="MBL7259908.1"/>
    </source>
</evidence>
<name>A0ABS1W022_9ACTN</name>
<dbReference type="RefSeq" id="WP_202996600.1">
    <property type="nucleotide sequence ID" value="NZ_JAENHO010000012.1"/>
</dbReference>
<dbReference type="Proteomes" id="UP000598996">
    <property type="component" value="Unassembled WGS sequence"/>
</dbReference>
<organism evidence="2 3">
    <name type="scientific">Paractinoplanes lichenicola</name>
    <dbReference type="NCBI Taxonomy" id="2802976"/>
    <lineage>
        <taxon>Bacteria</taxon>
        <taxon>Bacillati</taxon>
        <taxon>Actinomycetota</taxon>
        <taxon>Actinomycetes</taxon>
        <taxon>Micromonosporales</taxon>
        <taxon>Micromonosporaceae</taxon>
        <taxon>Paractinoplanes</taxon>
    </lineage>
</organism>
<proteinExistence type="predicted"/>
<protein>
    <recommendedName>
        <fullName evidence="4">S1 motif domain-containing protein</fullName>
    </recommendedName>
</protein>
<dbReference type="PROSITE" id="PS51257">
    <property type="entry name" value="PROKAR_LIPOPROTEIN"/>
    <property type="match status" value="1"/>
</dbReference>
<sequence>MLWRDVFVSSSVVGSDGLTAEVGGTVVMPLALSCRYRVPASAQEAPGSGHDLVGQVVEVRSSWPDGWMLDVGGLGIYVSEVGTESPRISPESREPGSDPPIPVPRSGAWVRVRGRLGIAEDYETGMFEPADELLNRAVRRWRVHRIVRLDAPGPPSAERGREVAAMRFDDLRRMTLGYLLDLEAT</sequence>
<reference evidence="2 3" key="1">
    <citation type="submission" date="2021-01" db="EMBL/GenBank/DDBJ databases">
        <title>Actinoplanes sp. nov. LDG1-01 isolated from lichen.</title>
        <authorList>
            <person name="Saeng-In P."/>
            <person name="Phongsopitanun W."/>
            <person name="Kanchanasin P."/>
            <person name="Yuki M."/>
            <person name="Kudo T."/>
            <person name="Ohkuma M."/>
            <person name="Tanasupawat S."/>
        </authorList>
    </citation>
    <scope>NUCLEOTIDE SEQUENCE [LARGE SCALE GENOMIC DNA]</scope>
    <source>
        <strain evidence="2 3">LDG1-01</strain>
    </source>
</reference>
<keyword evidence="3" id="KW-1185">Reference proteome</keyword>
<evidence type="ECO:0000256" key="1">
    <source>
        <dbReference type="SAM" id="MobiDB-lite"/>
    </source>
</evidence>
<evidence type="ECO:0008006" key="4">
    <source>
        <dbReference type="Google" id="ProtNLM"/>
    </source>
</evidence>
<accession>A0ABS1W022</accession>
<gene>
    <name evidence="2" type="ORF">JKJ07_36865</name>
</gene>
<evidence type="ECO:0000313" key="3">
    <source>
        <dbReference type="Proteomes" id="UP000598996"/>
    </source>
</evidence>
<feature type="region of interest" description="Disordered" evidence="1">
    <location>
        <begin position="85"/>
        <end position="104"/>
    </location>
</feature>
<comment type="caution">
    <text evidence="2">The sequence shown here is derived from an EMBL/GenBank/DDBJ whole genome shotgun (WGS) entry which is preliminary data.</text>
</comment>